<keyword evidence="5" id="KW-0949">S-adenosyl-L-methionine</keyword>
<comment type="cofactor">
    <cofactor evidence="1">
        <name>[4Fe-4S] cluster</name>
        <dbReference type="ChEBI" id="CHEBI:49883"/>
    </cofactor>
</comment>
<keyword evidence="3" id="KW-0004">4Fe-4S</keyword>
<dbReference type="AlphaFoldDB" id="A0A9W6BQK3"/>
<dbReference type="InterPro" id="IPR019940">
    <property type="entry name" value="CofH_family"/>
</dbReference>
<dbReference type="InterPro" id="IPR020050">
    <property type="entry name" value="FO_synthase_su2"/>
</dbReference>
<dbReference type="Pfam" id="PF19288">
    <property type="entry name" value="CofH_C"/>
    <property type="match status" value="1"/>
</dbReference>
<dbReference type="PANTHER" id="PTHR43076:SF1">
    <property type="entry name" value="LIPOYL SYNTHASE 2"/>
    <property type="match status" value="1"/>
</dbReference>
<dbReference type="NCBIfam" id="TIGR03551">
    <property type="entry name" value="F420_cofH"/>
    <property type="match status" value="1"/>
</dbReference>
<evidence type="ECO:0000256" key="9">
    <source>
        <dbReference type="ARBA" id="ARBA00023239"/>
    </source>
</evidence>
<dbReference type="SFLD" id="SFLDG01388">
    <property type="entry name" value="7_8-didemethyl-8-hydroxy-5-dea"/>
    <property type="match status" value="1"/>
</dbReference>
<dbReference type="GO" id="GO:0051539">
    <property type="term" value="F:4 iron, 4 sulfur cluster binding"/>
    <property type="evidence" value="ECO:0007669"/>
    <property type="project" value="UniProtKB-KW"/>
</dbReference>
<dbReference type="GO" id="GO:0044689">
    <property type="term" value="F:7,8-didemethyl-8-hydroxy-5-deazariboflavin synthase activity"/>
    <property type="evidence" value="ECO:0007669"/>
    <property type="project" value="TreeGrafter"/>
</dbReference>
<dbReference type="InterPro" id="IPR019939">
    <property type="entry name" value="CofG_family"/>
</dbReference>
<name>A0A9W6BQK3_9CHLO</name>
<keyword evidence="13" id="KW-1185">Reference proteome</keyword>
<organism evidence="12 13">
    <name type="scientific">Pleodorina starrii</name>
    <dbReference type="NCBI Taxonomy" id="330485"/>
    <lineage>
        <taxon>Eukaryota</taxon>
        <taxon>Viridiplantae</taxon>
        <taxon>Chlorophyta</taxon>
        <taxon>core chlorophytes</taxon>
        <taxon>Chlorophyceae</taxon>
        <taxon>CS clade</taxon>
        <taxon>Chlamydomonadales</taxon>
        <taxon>Volvocaceae</taxon>
        <taxon>Pleodorina</taxon>
    </lineage>
</organism>
<dbReference type="InterPro" id="IPR058240">
    <property type="entry name" value="rSAM_sf"/>
</dbReference>
<evidence type="ECO:0000256" key="2">
    <source>
        <dbReference type="ARBA" id="ARBA00004712"/>
    </source>
</evidence>
<dbReference type="Proteomes" id="UP001165080">
    <property type="component" value="Unassembled WGS sequence"/>
</dbReference>
<dbReference type="InterPro" id="IPR045567">
    <property type="entry name" value="CofH/MnqC-like_C"/>
</dbReference>
<evidence type="ECO:0000256" key="1">
    <source>
        <dbReference type="ARBA" id="ARBA00001966"/>
    </source>
</evidence>
<evidence type="ECO:0000256" key="8">
    <source>
        <dbReference type="ARBA" id="ARBA00023014"/>
    </source>
</evidence>
<dbReference type="Pfam" id="PF04055">
    <property type="entry name" value="Radical_SAM"/>
    <property type="match status" value="1"/>
</dbReference>
<feature type="region of interest" description="Disordered" evidence="10">
    <location>
        <begin position="269"/>
        <end position="318"/>
    </location>
</feature>
<feature type="domain" description="Radical SAM core" evidence="11">
    <location>
        <begin position="502"/>
        <end position="757"/>
    </location>
</feature>
<accession>A0A9W6BQK3</accession>
<dbReference type="Gene3D" id="3.20.20.70">
    <property type="entry name" value="Aldolase class I"/>
    <property type="match status" value="2"/>
</dbReference>
<dbReference type="InterPro" id="IPR013785">
    <property type="entry name" value="Aldolase_TIM"/>
</dbReference>
<proteinExistence type="inferred from homology"/>
<dbReference type="PROSITE" id="PS51918">
    <property type="entry name" value="RADICAL_SAM"/>
    <property type="match status" value="1"/>
</dbReference>
<dbReference type="InterPro" id="IPR007197">
    <property type="entry name" value="rSAM"/>
</dbReference>
<feature type="region of interest" description="Disordered" evidence="10">
    <location>
        <begin position="343"/>
        <end position="423"/>
    </location>
</feature>
<keyword evidence="9" id="KW-0456">Lyase</keyword>
<comment type="caution">
    <text evidence="12">The sequence shown here is derived from an EMBL/GenBank/DDBJ whole genome shotgun (WGS) entry which is preliminary data.</text>
</comment>
<dbReference type="CDD" id="cd01335">
    <property type="entry name" value="Radical_SAM"/>
    <property type="match status" value="1"/>
</dbReference>
<keyword evidence="7" id="KW-0408">Iron</keyword>
<evidence type="ECO:0000256" key="6">
    <source>
        <dbReference type="ARBA" id="ARBA00022723"/>
    </source>
</evidence>
<evidence type="ECO:0000256" key="4">
    <source>
        <dbReference type="ARBA" id="ARBA00022679"/>
    </source>
</evidence>
<feature type="compositionally biased region" description="Low complexity" evidence="10">
    <location>
        <begin position="294"/>
        <end position="312"/>
    </location>
</feature>
<protein>
    <recommendedName>
        <fullName evidence="11">Radical SAM core domain-containing protein</fullName>
    </recommendedName>
</protein>
<evidence type="ECO:0000313" key="12">
    <source>
        <dbReference type="EMBL" id="GLC55761.1"/>
    </source>
</evidence>
<evidence type="ECO:0000256" key="7">
    <source>
        <dbReference type="ARBA" id="ARBA00023004"/>
    </source>
</evidence>
<dbReference type="NCBIfam" id="NF004884">
    <property type="entry name" value="PRK06245.1"/>
    <property type="match status" value="1"/>
</dbReference>
<evidence type="ECO:0000313" key="13">
    <source>
        <dbReference type="Proteomes" id="UP001165080"/>
    </source>
</evidence>
<evidence type="ECO:0000259" key="11">
    <source>
        <dbReference type="PROSITE" id="PS51918"/>
    </source>
</evidence>
<dbReference type="SFLD" id="SFLDG01389">
    <property type="entry name" value="menaquinone_synthsis_involved"/>
    <property type="match status" value="1"/>
</dbReference>
<evidence type="ECO:0000256" key="5">
    <source>
        <dbReference type="ARBA" id="ARBA00022691"/>
    </source>
</evidence>
<sequence length="860" mass="90880">MGYGSTIDYVEAAARAVLRETGLLPHINAGVCSEDELRHLKQVSASQGLMLESTSPALMLPGAAHHGCPDKDPAVRLATIEAAGRAEVPFTSGILVGIGDTRPDRLHALACLHRLHARYGHIQELIIQNFRSKPATAMASWPEPPLEELLWAVAAARIMFGPHMNIQAPPNLTPLEAEGGDGNGSPSLAALQSGWRALLDAGINDWGGISPLTRDFVNPEKPWPHLSHLAAATASAGKLLLPRLPIYPTFLGLRGDSCSAHDSRDFDDSLNDSLARRGGSSDGNDGGGGGGSPAGPSSSSQSSSSSSRRPQPCWLDFTGGRDSVGAAVLRSADSQGFLRASSWVAGRPDVESDPEADSGAPDQQQPQRRQQGRDGEGHGDCYPQPRESLPRGTIADADGSGVRQGPGDGQVAGPPRASVPLPRWREGRAWRVAVGADGALEGVPQPTDPSPRVVRLLEGVLHGGRPLQRGEVELLLRSRGADHAAVCAAADELRRRTCGDTVSYVVNRNINYTNVCTYKCAFCAFSKGKAAEELRGPAYVVPYEEIARRTAEAWDRGATEVCMQGGIHPDFSGHTYLRILAAAKQAAPGIHVHAFSPLEVHHGATTLGMSYESYLERLAAAGLGSLPGTAAEVLHDDVRRLLCPDKINTSTWLKVVGAAHSVGLRTTSTLMFGSVEEGPAAWATHLVQLRELQQRAERSSRAAGGGSGSGVVGITEFVPLPFVHMEAPVYLQGNARRGPSLSEGILLHAVSRLALHPHIPHIQASWVKMGPSRAAQLLAAGADDMGGSIMNETITRAAGASHGQELPPSRMEEIIRAAGRQPRQRTTLYGTPPAEQTARSYGAAPLQPLVTAAPSSGALR</sequence>
<dbReference type="GO" id="GO:0046872">
    <property type="term" value="F:metal ion binding"/>
    <property type="evidence" value="ECO:0007669"/>
    <property type="project" value="UniProtKB-KW"/>
</dbReference>
<feature type="compositionally biased region" description="Gly residues" evidence="10">
    <location>
        <begin position="280"/>
        <end position="293"/>
    </location>
</feature>
<keyword evidence="8" id="KW-0411">Iron-sulfur</keyword>
<dbReference type="SFLD" id="SFLDS00029">
    <property type="entry name" value="Radical_SAM"/>
    <property type="match status" value="2"/>
</dbReference>
<dbReference type="NCBIfam" id="TIGR03550">
    <property type="entry name" value="F420_cofG"/>
    <property type="match status" value="1"/>
</dbReference>
<dbReference type="HAMAP" id="MF_01612">
    <property type="entry name" value="FO_synth_sub2"/>
    <property type="match status" value="1"/>
</dbReference>
<reference evidence="12 13" key="1">
    <citation type="journal article" date="2023" name="Commun. Biol.">
        <title>Reorganization of the ancestral sex-determining regions during the evolution of trioecy in Pleodorina starrii.</title>
        <authorList>
            <person name="Takahashi K."/>
            <person name="Suzuki S."/>
            <person name="Kawai-Toyooka H."/>
            <person name="Yamamoto K."/>
            <person name="Hamaji T."/>
            <person name="Ootsuki R."/>
            <person name="Yamaguchi H."/>
            <person name="Kawachi M."/>
            <person name="Higashiyama T."/>
            <person name="Nozaki H."/>
        </authorList>
    </citation>
    <scope>NUCLEOTIDE SEQUENCE [LARGE SCALE GENOMIC DNA]</scope>
    <source>
        <strain evidence="12 13">NIES-4479</strain>
    </source>
</reference>
<dbReference type="SUPFAM" id="SSF102114">
    <property type="entry name" value="Radical SAM enzymes"/>
    <property type="match status" value="2"/>
</dbReference>
<evidence type="ECO:0000256" key="3">
    <source>
        <dbReference type="ARBA" id="ARBA00022485"/>
    </source>
</evidence>
<gene>
    <name evidence="12" type="primary">PLESTB001598</name>
    <name evidence="12" type="ORF">PLESTB_001026100</name>
</gene>
<comment type="pathway">
    <text evidence="2">Cofactor biosynthesis; coenzyme F0 biosynthesis.</text>
</comment>
<dbReference type="NCBIfam" id="TIGR00423">
    <property type="entry name" value="CofH family radical SAM protein"/>
    <property type="match status" value="1"/>
</dbReference>
<dbReference type="SFLD" id="SFLDG01064">
    <property type="entry name" value="F420__menaquinone_cofactor_bio"/>
    <property type="match status" value="2"/>
</dbReference>
<keyword evidence="4" id="KW-0808">Transferase</keyword>
<dbReference type="InterPro" id="IPR034405">
    <property type="entry name" value="F420"/>
</dbReference>
<feature type="region of interest" description="Disordered" evidence="10">
    <location>
        <begin position="825"/>
        <end position="846"/>
    </location>
</feature>
<dbReference type="PANTHER" id="PTHR43076">
    <property type="entry name" value="FO SYNTHASE (COFH)"/>
    <property type="match status" value="1"/>
</dbReference>
<dbReference type="GO" id="GO:0016765">
    <property type="term" value="F:transferase activity, transferring alkyl or aryl (other than methyl) groups"/>
    <property type="evidence" value="ECO:0007669"/>
    <property type="project" value="InterPro"/>
</dbReference>
<evidence type="ECO:0000256" key="10">
    <source>
        <dbReference type="SAM" id="MobiDB-lite"/>
    </source>
</evidence>
<keyword evidence="6" id="KW-0479">Metal-binding</keyword>
<dbReference type="EMBL" id="BRXU01000014">
    <property type="protein sequence ID" value="GLC55761.1"/>
    <property type="molecule type" value="Genomic_DNA"/>
</dbReference>